<name>A0AAE3HL39_9GAMM</name>
<keyword evidence="2" id="KW-1185">Reference proteome</keyword>
<dbReference type="Proteomes" id="UP001204445">
    <property type="component" value="Unassembled WGS sequence"/>
</dbReference>
<dbReference type="RefSeq" id="WP_259057102.1">
    <property type="nucleotide sequence ID" value="NZ_JANUCT010000020.1"/>
</dbReference>
<dbReference type="AlphaFoldDB" id="A0AAE3HL39"/>
<protein>
    <submittedName>
        <fullName evidence="1">Uncharacterized protein (PEP-CTERM system associated)</fullName>
    </submittedName>
</protein>
<sequence length="483" mass="54721">MWRATLPAVLQWLSAPVMLAIVSNAYADPWTFTPSLSVSEIFTDNVGLAPSGLESSDFITTVTPGISIARESRRLKLDLNYQLQGNFYKNHSEENQFINLLDATGTGELLEDRLFLDASASSSQQNITNTGGITLDNTSLTDDRASVLTYSVSPYWQERIGNFMDAELRYERNAVESSRTFDSVSNIVSFDLSSGTEFNRLLWGVHFKNEEIDNDGAGSTRFRNVTAEGVYLITQKFGLKAVAGYDDNEFANSGESIDGPLWRLGGVWRPSRRTSLEATFGERFFGTDIVVDASHRTRKTRTQLTFQRRPDVTRTVLFEQQVFSLVDNFGNPVTNPNTGDPAVLNVNVPVQSPEVFIRERLDFAFRYTHRKNTLDLSIFMEDREFQLSNRSEESKGAELSWLWDVNRKLDSRLSLSLSTNESGRNLFQRGREQDFSVIDYSLVRKINPGLDARVGYRYIDASSNISRESYTENRLFLSINKKF</sequence>
<gene>
    <name evidence="1" type="ORF">J2T55_002371</name>
</gene>
<proteinExistence type="predicted"/>
<reference evidence="1" key="1">
    <citation type="submission" date="2022-08" db="EMBL/GenBank/DDBJ databases">
        <title>Genomic Encyclopedia of Type Strains, Phase III (KMG-III): the genomes of soil and plant-associated and newly described type strains.</title>
        <authorList>
            <person name="Whitman W."/>
        </authorList>
    </citation>
    <scope>NUCLEOTIDE SEQUENCE</scope>
    <source>
        <strain evidence="1">HMT 1</strain>
    </source>
</reference>
<organism evidence="1 2">
    <name type="scientific">Methylohalomonas lacus</name>
    <dbReference type="NCBI Taxonomy" id="398773"/>
    <lineage>
        <taxon>Bacteria</taxon>
        <taxon>Pseudomonadati</taxon>
        <taxon>Pseudomonadota</taxon>
        <taxon>Gammaproteobacteria</taxon>
        <taxon>Methylohalomonadales</taxon>
        <taxon>Methylohalomonadaceae</taxon>
        <taxon>Methylohalomonas</taxon>
    </lineage>
</organism>
<accession>A0AAE3HL39</accession>
<comment type="caution">
    <text evidence="1">The sequence shown here is derived from an EMBL/GenBank/DDBJ whole genome shotgun (WGS) entry which is preliminary data.</text>
</comment>
<dbReference type="EMBL" id="JANUCT010000020">
    <property type="protein sequence ID" value="MCS3904335.1"/>
    <property type="molecule type" value="Genomic_DNA"/>
</dbReference>
<evidence type="ECO:0000313" key="2">
    <source>
        <dbReference type="Proteomes" id="UP001204445"/>
    </source>
</evidence>
<dbReference type="InterPro" id="IPR017467">
    <property type="entry name" value="CHP03016_PEP-CTERM"/>
</dbReference>
<evidence type="ECO:0000313" key="1">
    <source>
        <dbReference type="EMBL" id="MCS3904335.1"/>
    </source>
</evidence>
<dbReference type="SUPFAM" id="SSF56935">
    <property type="entry name" value="Porins"/>
    <property type="match status" value="1"/>
</dbReference>
<dbReference type="NCBIfam" id="TIGR03016">
    <property type="entry name" value="pepcterm_hypo_1"/>
    <property type="match status" value="1"/>
</dbReference>